<organism evidence="4 5">
    <name type="scientific">Ascoidea rubescens DSM 1968</name>
    <dbReference type="NCBI Taxonomy" id="1344418"/>
    <lineage>
        <taxon>Eukaryota</taxon>
        <taxon>Fungi</taxon>
        <taxon>Dikarya</taxon>
        <taxon>Ascomycota</taxon>
        <taxon>Saccharomycotina</taxon>
        <taxon>Saccharomycetes</taxon>
        <taxon>Ascoideaceae</taxon>
        <taxon>Ascoidea</taxon>
    </lineage>
</organism>
<dbReference type="PANTHER" id="PTHR23310:SF62">
    <property type="entry name" value="ACYL-COA BINDING PROTEIN 1, ISOFORM A"/>
    <property type="match status" value="1"/>
</dbReference>
<keyword evidence="2" id="KW-0446">Lipid-binding</keyword>
<dbReference type="FunFam" id="1.20.80.10:FF:000010">
    <property type="entry name" value="Acyl-CoA-binding domain-containing protein 5"/>
    <property type="match status" value="1"/>
</dbReference>
<feature type="domain" description="ACB" evidence="3">
    <location>
        <begin position="2"/>
        <end position="87"/>
    </location>
</feature>
<reference evidence="5" key="1">
    <citation type="submission" date="2016-05" db="EMBL/GenBank/DDBJ databases">
        <title>Comparative genomics of biotechnologically important yeasts.</title>
        <authorList>
            <consortium name="DOE Joint Genome Institute"/>
            <person name="Riley R."/>
            <person name="Haridas S."/>
            <person name="Wolfe K.H."/>
            <person name="Lopes M.R."/>
            <person name="Hittinger C.T."/>
            <person name="Goker M."/>
            <person name="Salamov A."/>
            <person name="Wisecaver J."/>
            <person name="Long T.M."/>
            <person name="Aerts A.L."/>
            <person name="Barry K."/>
            <person name="Choi C."/>
            <person name="Clum A."/>
            <person name="Coughlan A.Y."/>
            <person name="Deshpande S."/>
            <person name="Douglass A.P."/>
            <person name="Hanson S.J."/>
            <person name="Klenk H.-P."/>
            <person name="Labutti K."/>
            <person name="Lapidus A."/>
            <person name="Lindquist E."/>
            <person name="Lipzen A."/>
            <person name="Meier-Kolthoff J.P."/>
            <person name="Ohm R.A."/>
            <person name="Otillar R.P."/>
            <person name="Pangilinan J."/>
            <person name="Peng Y."/>
            <person name="Rokas A."/>
            <person name="Rosa C.A."/>
            <person name="Scheuner C."/>
            <person name="Sibirny A.A."/>
            <person name="Slot J.C."/>
            <person name="Stielow J.B."/>
            <person name="Sun H."/>
            <person name="Kurtzman C.P."/>
            <person name="Blackwell M."/>
            <person name="Grigoriev I.V."/>
            <person name="Jeffries T.W."/>
        </authorList>
    </citation>
    <scope>NUCLEOTIDE SEQUENCE [LARGE SCALE GENOMIC DNA]</scope>
    <source>
        <strain evidence="5">DSM 1968</strain>
    </source>
</reference>
<dbReference type="STRING" id="1344418.A0A1D2VAS0"/>
<dbReference type="InterPro" id="IPR035984">
    <property type="entry name" value="Acyl-CoA-binding_sf"/>
</dbReference>
<dbReference type="InterPro" id="IPR000582">
    <property type="entry name" value="Acyl-CoA-binding_protein"/>
</dbReference>
<dbReference type="PRINTS" id="PR00689">
    <property type="entry name" value="ACOABINDINGP"/>
</dbReference>
<comment type="similarity">
    <text evidence="1">Belongs to the ACBP family.</text>
</comment>
<dbReference type="InterPro" id="IPR014352">
    <property type="entry name" value="FERM/acyl-CoA-bd_prot_sf"/>
</dbReference>
<dbReference type="RefSeq" id="XP_020044992.1">
    <property type="nucleotide sequence ID" value="XM_020193966.1"/>
</dbReference>
<dbReference type="PROSITE" id="PS51228">
    <property type="entry name" value="ACB_2"/>
    <property type="match status" value="1"/>
</dbReference>
<dbReference type="GO" id="GO:0036042">
    <property type="term" value="F:long-chain fatty acyl-CoA binding"/>
    <property type="evidence" value="ECO:0007669"/>
    <property type="project" value="EnsemblFungi"/>
</dbReference>
<dbReference type="Gene3D" id="1.20.80.10">
    <property type="match status" value="1"/>
</dbReference>
<evidence type="ECO:0000313" key="4">
    <source>
        <dbReference type="EMBL" id="ODV58685.1"/>
    </source>
</evidence>
<accession>A0A1D2VAS0</accession>
<dbReference type="GO" id="GO:0042761">
    <property type="term" value="P:very long-chain fatty acid biosynthetic process"/>
    <property type="evidence" value="ECO:0007669"/>
    <property type="project" value="EnsemblFungi"/>
</dbReference>
<sequence>MVSQLFTEKAEAVKTLPKTPDNDELLELYGLYKQATIGDNKTDKPNAFNFKAKYKWEAWKDLEGTSQEEAEELYIKLVDKLIAKYTS</sequence>
<evidence type="ECO:0000256" key="2">
    <source>
        <dbReference type="ARBA" id="ARBA00023121"/>
    </source>
</evidence>
<dbReference type="PANTHER" id="PTHR23310">
    <property type="entry name" value="ACYL-COA-BINDING PROTEIN, ACBP"/>
    <property type="match status" value="1"/>
</dbReference>
<evidence type="ECO:0000256" key="1">
    <source>
        <dbReference type="ARBA" id="ARBA00005567"/>
    </source>
</evidence>
<evidence type="ECO:0000259" key="3">
    <source>
        <dbReference type="PROSITE" id="PS51228"/>
    </source>
</evidence>
<dbReference type="FunCoup" id="A0A1D2VAS0">
    <property type="interactions" value="407"/>
</dbReference>
<dbReference type="GO" id="GO:0005576">
    <property type="term" value="C:extracellular region"/>
    <property type="evidence" value="ECO:0007669"/>
    <property type="project" value="EnsemblFungi"/>
</dbReference>
<keyword evidence="5" id="KW-1185">Reference proteome</keyword>
<dbReference type="EMBL" id="KV454490">
    <property type="protein sequence ID" value="ODV58685.1"/>
    <property type="molecule type" value="Genomic_DNA"/>
</dbReference>
<evidence type="ECO:0000313" key="5">
    <source>
        <dbReference type="Proteomes" id="UP000095038"/>
    </source>
</evidence>
<proteinExistence type="inferred from homology"/>
<dbReference type="Pfam" id="PF00887">
    <property type="entry name" value="ACBP"/>
    <property type="match status" value="1"/>
</dbReference>
<dbReference type="GeneID" id="30967602"/>
<name>A0A1D2VAS0_9ASCO</name>
<gene>
    <name evidence="4" type="ORF">ASCRUDRAFT_77692</name>
</gene>
<dbReference type="InParanoid" id="A0A1D2VAS0"/>
<protein>
    <submittedName>
        <fullName evidence="4">Acyl-CoA-binding protein</fullName>
    </submittedName>
</protein>
<dbReference type="Proteomes" id="UP000095038">
    <property type="component" value="Unassembled WGS sequence"/>
</dbReference>
<dbReference type="AlphaFoldDB" id="A0A1D2VAS0"/>
<dbReference type="SUPFAM" id="SSF47027">
    <property type="entry name" value="Acyl-CoA binding protein"/>
    <property type="match status" value="1"/>
</dbReference>
<dbReference type="OrthoDB" id="346910at2759"/>